<reference evidence="2" key="1">
    <citation type="submission" date="2021-06" db="EMBL/GenBank/DDBJ databases">
        <title>Complete genome sequence of Nocardioides sp. G188.</title>
        <authorList>
            <person name="Im W.-T."/>
        </authorList>
    </citation>
    <scope>NUCLEOTIDE SEQUENCE</scope>
    <source>
        <strain evidence="2">G188</strain>
    </source>
</reference>
<dbReference type="Pfam" id="PF00485">
    <property type="entry name" value="PRK"/>
    <property type="match status" value="1"/>
</dbReference>
<proteinExistence type="predicted"/>
<keyword evidence="2" id="KW-0547">Nucleotide-binding</keyword>
<sequence>MHAQVIVVAGPSGSGKSRLCSRLQEHPGVPVVNLDDFYKNGDDPTLPRISLAPGQEIVDWDDPTSWSQDDALDALERLCRDGAADIPVYDIARDGRVGSTSLALAGASYVVAEGLFAQEVVRGCRERGLLADAVCVRNHRLVTFWRRLTRDLREHRKPPLVLLRRGWLLMRAEPDVVAHAVSCGATPMTPDEAYTRLSALVVPVTGRSSRRG</sequence>
<dbReference type="AlphaFoldDB" id="A0A975XYW7"/>
<dbReference type="EMBL" id="CP077062">
    <property type="protein sequence ID" value="QWZ06815.1"/>
    <property type="molecule type" value="Genomic_DNA"/>
</dbReference>
<name>A0A975XYW7_9ACTN</name>
<organism evidence="2 3">
    <name type="scientific">Nocardioides panacis</name>
    <dbReference type="NCBI Taxonomy" id="2849501"/>
    <lineage>
        <taxon>Bacteria</taxon>
        <taxon>Bacillati</taxon>
        <taxon>Actinomycetota</taxon>
        <taxon>Actinomycetes</taxon>
        <taxon>Propionibacteriales</taxon>
        <taxon>Nocardioidaceae</taxon>
        <taxon>Nocardioides</taxon>
    </lineage>
</organism>
<dbReference type="RefSeq" id="WP_216938065.1">
    <property type="nucleotide sequence ID" value="NZ_CP077062.1"/>
</dbReference>
<keyword evidence="2" id="KW-0067">ATP-binding</keyword>
<dbReference type="GO" id="GO:0016301">
    <property type="term" value="F:kinase activity"/>
    <property type="evidence" value="ECO:0007669"/>
    <property type="project" value="InterPro"/>
</dbReference>
<dbReference type="InterPro" id="IPR006083">
    <property type="entry name" value="PRK/URK"/>
</dbReference>
<dbReference type="KEGG" id="nps:KRR39_14915"/>
<gene>
    <name evidence="2" type="ORF">KRR39_14915</name>
</gene>
<evidence type="ECO:0000259" key="1">
    <source>
        <dbReference type="Pfam" id="PF00485"/>
    </source>
</evidence>
<protein>
    <submittedName>
        <fullName evidence="2">ATP-binding protein</fullName>
    </submittedName>
</protein>
<dbReference type="Proteomes" id="UP000683575">
    <property type="component" value="Chromosome"/>
</dbReference>
<dbReference type="GO" id="GO:0005524">
    <property type="term" value="F:ATP binding"/>
    <property type="evidence" value="ECO:0007669"/>
    <property type="project" value="UniProtKB-KW"/>
</dbReference>
<feature type="domain" description="Phosphoribulokinase/uridine kinase" evidence="1">
    <location>
        <begin position="5"/>
        <end position="154"/>
    </location>
</feature>
<evidence type="ECO:0000313" key="2">
    <source>
        <dbReference type="EMBL" id="QWZ06815.1"/>
    </source>
</evidence>
<accession>A0A975XYW7</accession>
<evidence type="ECO:0000313" key="3">
    <source>
        <dbReference type="Proteomes" id="UP000683575"/>
    </source>
</evidence>
<keyword evidence="3" id="KW-1185">Reference proteome</keyword>